<evidence type="ECO:0000313" key="9">
    <source>
        <dbReference type="Proteomes" id="UP001169760"/>
    </source>
</evidence>
<evidence type="ECO:0000256" key="2">
    <source>
        <dbReference type="ARBA" id="ARBA00022487"/>
    </source>
</evidence>
<feature type="active site" description="Charge relay system" evidence="6">
    <location>
        <position position="150"/>
    </location>
</feature>
<organism evidence="8 9">
    <name type="scientific">Saccharophagus degradans</name>
    <dbReference type="NCBI Taxonomy" id="86304"/>
    <lineage>
        <taxon>Bacteria</taxon>
        <taxon>Pseudomonadati</taxon>
        <taxon>Pseudomonadota</taxon>
        <taxon>Gammaproteobacteria</taxon>
        <taxon>Cellvibrionales</taxon>
        <taxon>Cellvibrionaceae</taxon>
        <taxon>Saccharophagus</taxon>
    </lineage>
</organism>
<dbReference type="AlphaFoldDB" id="A0AAW7X8G9"/>
<dbReference type="InterPro" id="IPR000801">
    <property type="entry name" value="Esterase-like"/>
</dbReference>
<gene>
    <name evidence="8" type="primary">fghA</name>
    <name evidence="8" type="ORF">Q4521_09595</name>
</gene>
<reference evidence="8" key="1">
    <citation type="submission" date="2023-07" db="EMBL/GenBank/DDBJ databases">
        <title>Genome content predicts the carbon catabolic preferences of heterotrophic bacteria.</title>
        <authorList>
            <person name="Gralka M."/>
        </authorList>
    </citation>
    <scope>NUCLEOTIDE SEQUENCE</scope>
    <source>
        <strain evidence="8">I3M17_2</strain>
    </source>
</reference>
<comment type="similarity">
    <text evidence="1 7">Belongs to the esterase D family.</text>
</comment>
<name>A0AAW7X8G9_9GAMM</name>
<comment type="function">
    <text evidence="7">Serine hydrolase involved in the detoxification of formaldehyde.</text>
</comment>
<dbReference type="Gene3D" id="3.40.50.1820">
    <property type="entry name" value="alpha/beta hydrolase"/>
    <property type="match status" value="1"/>
</dbReference>
<comment type="caution">
    <text evidence="8">The sequence shown here is derived from an EMBL/GenBank/DDBJ whole genome shotgun (WGS) entry which is preliminary data.</text>
</comment>
<evidence type="ECO:0000256" key="6">
    <source>
        <dbReference type="PIRSR" id="PIRSR614186-1"/>
    </source>
</evidence>
<evidence type="ECO:0000313" key="8">
    <source>
        <dbReference type="EMBL" id="MDO6422727.1"/>
    </source>
</evidence>
<evidence type="ECO:0000256" key="1">
    <source>
        <dbReference type="ARBA" id="ARBA00005622"/>
    </source>
</evidence>
<dbReference type="SUPFAM" id="SSF53474">
    <property type="entry name" value="alpha/beta-Hydrolases"/>
    <property type="match status" value="1"/>
</dbReference>
<dbReference type="FunFam" id="3.40.50.1820:FF:000002">
    <property type="entry name" value="S-formylglutathione hydrolase"/>
    <property type="match status" value="1"/>
</dbReference>
<sequence>MTLTKVSSAKVAGGWHQQFSHNATSTACAMRFAIFLPPQASPNNPVPVVYWLSGLTCTDENFMQKAGAFKKAAELGIAIVAPDTSPRGDGVADDPEGSYDFGLGAGFYVNATQQPFAKHYQMYTYVVEELPALIEANFPVTSQRAISGHSMGGHGALMVALRNPSLFSSVTAFSPIARPTECPWGVKAFTGYLGEDKKTWAQYDSTLLMQNKSTGPAALVDQGDADNFLQQQLKPEHLQQAAKQSGYPLTLRMQAGYDHSYFFISSFIDEHLEFHAERFG</sequence>
<dbReference type="PROSITE" id="PS51257">
    <property type="entry name" value="PROKAR_LIPOPROTEIN"/>
    <property type="match status" value="1"/>
</dbReference>
<protein>
    <recommendedName>
        <fullName evidence="5 7">S-formylglutathione hydrolase</fullName>
        <ecNumber evidence="5 7">3.1.2.12</ecNumber>
    </recommendedName>
</protein>
<dbReference type="InterPro" id="IPR029058">
    <property type="entry name" value="AB_hydrolase_fold"/>
</dbReference>
<proteinExistence type="inferred from homology"/>
<comment type="catalytic activity">
    <reaction evidence="4 7">
        <text>S-formylglutathione + H2O = formate + glutathione + H(+)</text>
        <dbReference type="Rhea" id="RHEA:14961"/>
        <dbReference type="ChEBI" id="CHEBI:15377"/>
        <dbReference type="ChEBI" id="CHEBI:15378"/>
        <dbReference type="ChEBI" id="CHEBI:15740"/>
        <dbReference type="ChEBI" id="CHEBI:57688"/>
        <dbReference type="ChEBI" id="CHEBI:57925"/>
        <dbReference type="EC" id="3.1.2.12"/>
    </reaction>
</comment>
<dbReference type="GO" id="GO:0018738">
    <property type="term" value="F:S-formylglutathione hydrolase activity"/>
    <property type="evidence" value="ECO:0007669"/>
    <property type="project" value="UniProtKB-UniRule"/>
</dbReference>
<dbReference type="GO" id="GO:0046294">
    <property type="term" value="P:formaldehyde catabolic process"/>
    <property type="evidence" value="ECO:0007669"/>
    <property type="project" value="InterPro"/>
</dbReference>
<dbReference type="InterPro" id="IPR014186">
    <property type="entry name" value="S-formylglutathione_hydrol"/>
</dbReference>
<keyword evidence="3 7" id="KW-0378">Hydrolase</keyword>
<dbReference type="EC" id="3.1.2.12" evidence="5 7"/>
<feature type="active site" description="Charge relay system" evidence="6">
    <location>
        <position position="259"/>
    </location>
</feature>
<dbReference type="RefSeq" id="WP_303492635.1">
    <property type="nucleotide sequence ID" value="NZ_JAUOPB010000006.1"/>
</dbReference>
<dbReference type="GO" id="GO:0005829">
    <property type="term" value="C:cytosol"/>
    <property type="evidence" value="ECO:0007669"/>
    <property type="project" value="TreeGrafter"/>
</dbReference>
<dbReference type="PANTHER" id="PTHR10061:SF1">
    <property type="entry name" value="S-FORMYLGLUTATHIONE HYDROLASE YEIG"/>
    <property type="match status" value="1"/>
</dbReference>
<dbReference type="PANTHER" id="PTHR10061">
    <property type="entry name" value="S-FORMYLGLUTATHIONE HYDROLASE"/>
    <property type="match status" value="1"/>
</dbReference>
<evidence type="ECO:0000256" key="4">
    <source>
        <dbReference type="ARBA" id="ARBA00047590"/>
    </source>
</evidence>
<evidence type="ECO:0000256" key="7">
    <source>
        <dbReference type="RuleBase" id="RU363068"/>
    </source>
</evidence>
<keyword evidence="2 7" id="KW-0719">Serine esterase</keyword>
<dbReference type="NCBIfam" id="TIGR02821">
    <property type="entry name" value="fghA_ester_D"/>
    <property type="match status" value="1"/>
</dbReference>
<accession>A0AAW7X8G9</accession>
<dbReference type="Proteomes" id="UP001169760">
    <property type="component" value="Unassembled WGS sequence"/>
</dbReference>
<dbReference type="Pfam" id="PF00756">
    <property type="entry name" value="Esterase"/>
    <property type="match status" value="1"/>
</dbReference>
<dbReference type="EMBL" id="JAUOPB010000006">
    <property type="protein sequence ID" value="MDO6422727.1"/>
    <property type="molecule type" value="Genomic_DNA"/>
</dbReference>
<evidence type="ECO:0000256" key="3">
    <source>
        <dbReference type="ARBA" id="ARBA00022801"/>
    </source>
</evidence>
<dbReference type="GO" id="GO:0052689">
    <property type="term" value="F:carboxylic ester hydrolase activity"/>
    <property type="evidence" value="ECO:0007669"/>
    <property type="project" value="UniProtKB-KW"/>
</dbReference>
<evidence type="ECO:0000256" key="5">
    <source>
        <dbReference type="NCBIfam" id="TIGR02821"/>
    </source>
</evidence>
<feature type="active site" description="Charge relay system" evidence="6">
    <location>
        <position position="226"/>
    </location>
</feature>